<feature type="transmembrane region" description="Helical" evidence="8">
    <location>
        <begin position="307"/>
        <end position="327"/>
    </location>
</feature>
<evidence type="ECO:0000256" key="7">
    <source>
        <dbReference type="ARBA" id="ARBA00023136"/>
    </source>
</evidence>
<dbReference type="Proteomes" id="UP000663829">
    <property type="component" value="Unassembled WGS sequence"/>
</dbReference>
<dbReference type="InterPro" id="IPR004813">
    <property type="entry name" value="OPT"/>
</dbReference>
<evidence type="ECO:0000313" key="11">
    <source>
        <dbReference type="Proteomes" id="UP000663829"/>
    </source>
</evidence>
<keyword evidence="5" id="KW-0653">Protein transport</keyword>
<name>A0A815AJA5_9BILA</name>
<keyword evidence="6 8" id="KW-1133">Transmembrane helix</keyword>
<accession>A0A815AJA5</accession>
<keyword evidence="2" id="KW-0813">Transport</keyword>
<keyword evidence="11" id="KW-1185">Reference proteome</keyword>
<dbReference type="Pfam" id="PF03169">
    <property type="entry name" value="OPT"/>
    <property type="match status" value="1"/>
</dbReference>
<evidence type="ECO:0000256" key="6">
    <source>
        <dbReference type="ARBA" id="ARBA00022989"/>
    </source>
</evidence>
<feature type="transmembrane region" description="Helical" evidence="8">
    <location>
        <begin position="193"/>
        <end position="215"/>
    </location>
</feature>
<reference evidence="9" key="1">
    <citation type="submission" date="2021-02" db="EMBL/GenBank/DDBJ databases">
        <authorList>
            <person name="Nowell W R."/>
        </authorList>
    </citation>
    <scope>NUCLEOTIDE SEQUENCE</scope>
</reference>
<evidence type="ECO:0000256" key="4">
    <source>
        <dbReference type="ARBA" id="ARBA00022856"/>
    </source>
</evidence>
<keyword evidence="3 8" id="KW-0812">Transmembrane</keyword>
<proteinExistence type="predicted"/>
<feature type="transmembrane region" description="Helical" evidence="8">
    <location>
        <begin position="359"/>
        <end position="381"/>
    </location>
</feature>
<dbReference type="OrthoDB" id="9986677at2759"/>
<feature type="transmembrane region" description="Helical" evidence="8">
    <location>
        <begin position="276"/>
        <end position="295"/>
    </location>
</feature>
<evidence type="ECO:0008006" key="12">
    <source>
        <dbReference type="Google" id="ProtNLM"/>
    </source>
</evidence>
<dbReference type="NCBIfam" id="TIGR00728">
    <property type="entry name" value="OPT_sfam"/>
    <property type="match status" value="1"/>
</dbReference>
<feature type="transmembrane region" description="Helical" evidence="8">
    <location>
        <begin position="250"/>
        <end position="269"/>
    </location>
</feature>
<keyword evidence="7 8" id="KW-0472">Membrane</keyword>
<protein>
    <recommendedName>
        <fullName evidence="12">Oligopeptide transporter</fullName>
    </recommendedName>
</protein>
<gene>
    <name evidence="9" type="ORF">GPM918_LOCUS26338</name>
    <name evidence="10" type="ORF">SRO942_LOCUS26467</name>
</gene>
<feature type="transmembrane region" description="Helical" evidence="8">
    <location>
        <begin position="48"/>
        <end position="79"/>
    </location>
</feature>
<dbReference type="EMBL" id="CAJOBC010016314">
    <property type="protein sequence ID" value="CAF4027425.1"/>
    <property type="molecule type" value="Genomic_DNA"/>
</dbReference>
<comment type="caution">
    <text evidence="9">The sequence shown here is derived from an EMBL/GenBank/DDBJ whole genome shotgun (WGS) entry which is preliminary data.</text>
</comment>
<dbReference type="GO" id="GO:0016020">
    <property type="term" value="C:membrane"/>
    <property type="evidence" value="ECO:0007669"/>
    <property type="project" value="UniProtKB-SubCell"/>
</dbReference>
<feature type="transmembrane region" description="Helical" evidence="8">
    <location>
        <begin position="121"/>
        <end position="141"/>
    </location>
</feature>
<keyword evidence="4" id="KW-0571">Peptide transport</keyword>
<feature type="transmembrane region" description="Helical" evidence="8">
    <location>
        <begin position="473"/>
        <end position="491"/>
    </location>
</feature>
<dbReference type="AlphaFoldDB" id="A0A815AJA5"/>
<dbReference type="GO" id="GO:0035673">
    <property type="term" value="F:oligopeptide transmembrane transporter activity"/>
    <property type="evidence" value="ECO:0007669"/>
    <property type="project" value="InterPro"/>
</dbReference>
<feature type="transmembrane region" description="Helical" evidence="8">
    <location>
        <begin position="498"/>
        <end position="523"/>
    </location>
</feature>
<evidence type="ECO:0000256" key="2">
    <source>
        <dbReference type="ARBA" id="ARBA00022448"/>
    </source>
</evidence>
<organism evidence="9 11">
    <name type="scientific">Didymodactylos carnosus</name>
    <dbReference type="NCBI Taxonomy" id="1234261"/>
    <lineage>
        <taxon>Eukaryota</taxon>
        <taxon>Metazoa</taxon>
        <taxon>Spiralia</taxon>
        <taxon>Gnathifera</taxon>
        <taxon>Rotifera</taxon>
        <taxon>Eurotatoria</taxon>
        <taxon>Bdelloidea</taxon>
        <taxon>Philodinida</taxon>
        <taxon>Philodinidae</taxon>
        <taxon>Didymodactylos</taxon>
    </lineage>
</organism>
<feature type="transmembrane region" description="Helical" evidence="8">
    <location>
        <begin position="422"/>
        <end position="440"/>
    </location>
</feature>
<comment type="subcellular location">
    <subcellularLocation>
        <location evidence="1">Membrane</location>
        <topology evidence="1">Multi-pass membrane protein</topology>
    </subcellularLocation>
</comment>
<dbReference type="EMBL" id="CAJNOQ010010570">
    <property type="protein sequence ID" value="CAF1255353.1"/>
    <property type="molecule type" value="Genomic_DNA"/>
</dbReference>
<dbReference type="PANTHER" id="PTHR22601">
    <property type="entry name" value="ISP4 LIKE PROTEIN"/>
    <property type="match status" value="1"/>
</dbReference>
<dbReference type="Proteomes" id="UP000681722">
    <property type="component" value="Unassembled WGS sequence"/>
</dbReference>
<dbReference type="GO" id="GO:0015031">
    <property type="term" value="P:protein transport"/>
    <property type="evidence" value="ECO:0007669"/>
    <property type="project" value="UniProtKB-KW"/>
</dbReference>
<evidence type="ECO:0000256" key="3">
    <source>
        <dbReference type="ARBA" id="ARBA00022692"/>
    </source>
</evidence>
<sequence length="552" mass="63765">MRRFLVWPAGMIWPTVVVDCAVFRTLHEDKTDEEESLATTWKLGRLKFFFIVLVIEFIYTWLPTYFMPILTFFSVLCFINQNNLKFGQLTGMQGMSIGALRLDWNALTFVFPSPIFYPTWALCNIFVGFVVIFWMIVPILYYTNSWNAKVLPIFSQDVFTVNGSLFVYKAILNKMSYLNQTAYEVYGPIRVTPILFVNFCICFTAITSLIIHTVLYHGKYIKEQFFMSLDEAVNDVHGKLMSKFKEVPEYWYSILLIICVFGSVIVCHFGQLMPWYNLLLLLIINFLFLLPSGIIKSITAQDTDIGLLLSFIGSFLMKSDSIGNMTFRTYGYTMQRRSLVFLSCLKLGHYMKIPPRPMFLLLILSSIVGCIASYLTSYIMLKNINDLCFTFTWYCTNARFLSDVSDLWGIIGATNILKTYPFIEYFFLIGALIPIPPWLLSKKYPNINWLKYVHFPVMLATLTQIPPSRPGTIPSWLLIGFLFNFLFYKYANNWWHKYAYIFSAAMSAGVGMALIIIAFIPAFSHYWWGNPKEAINIDGCPYSTLPYTKQSG</sequence>
<evidence type="ECO:0000313" key="9">
    <source>
        <dbReference type="EMBL" id="CAF1255353.1"/>
    </source>
</evidence>
<evidence type="ECO:0000256" key="5">
    <source>
        <dbReference type="ARBA" id="ARBA00022927"/>
    </source>
</evidence>
<evidence type="ECO:0000256" key="1">
    <source>
        <dbReference type="ARBA" id="ARBA00004141"/>
    </source>
</evidence>
<evidence type="ECO:0000313" key="10">
    <source>
        <dbReference type="EMBL" id="CAF4027425.1"/>
    </source>
</evidence>
<dbReference type="InterPro" id="IPR004648">
    <property type="entry name" value="Oligpept_transpt"/>
</dbReference>
<feature type="transmembrane region" description="Helical" evidence="8">
    <location>
        <begin position="449"/>
        <end position="467"/>
    </location>
</feature>
<evidence type="ECO:0000256" key="8">
    <source>
        <dbReference type="SAM" id="Phobius"/>
    </source>
</evidence>